<sequence>MAATDAIQKLPISRRVQTPSSSPELPPYKQTLSSDHVRLFVDLLKAAQAIQTAPAVAGANQPASIDEDSGDKKISRARASKPEFKRVNEIWNKKEYKYKIVESTTPLEEVDELDEYVFVVRVRIDKKTTDPTYYINVKSEGLRDILRTVLGDVNGICLREDKPTVEQNLLYNRLAELEKYQYDPLRLKHFNLLVDFVKKIYASTTTRLTALLEDREITYDLLWALFKPNMVVYSTCLGTGKPRCVKYHFGEERTTNGIEYFHLECCYVDFDGKVIGETPIEVAILKFRGTKKIHTLDAFPFEYHPNKQEMKAHLVECGRKLISLMGIRHRQYRGDAFYVRKGKPIKVPVNCQIMIDAIYFREANPNYARPRISGFEHEDLSKNAFDFFESGDGSMTRSDQVKGDGKDPTEMTEDDLILYSPTVPGFCYGNKVWVRICCYRRQGHPLESRIFCSTCDSFQAKRGYPGTGRSSHQPGFGLYF</sequence>
<evidence type="ECO:0000313" key="3">
    <source>
        <dbReference type="EMBL" id="KAL2049464.1"/>
    </source>
</evidence>
<dbReference type="InterPro" id="IPR054289">
    <property type="entry name" value="DUF7025"/>
</dbReference>
<accession>A0ABR4AV82</accession>
<evidence type="ECO:0000256" key="1">
    <source>
        <dbReference type="SAM" id="MobiDB-lite"/>
    </source>
</evidence>
<dbReference type="PANTHER" id="PTHR46411">
    <property type="entry name" value="FAMILY ATPASE, PUTATIVE-RELATED"/>
    <property type="match status" value="1"/>
</dbReference>
<reference evidence="3 4" key="1">
    <citation type="submission" date="2024-09" db="EMBL/GenBank/DDBJ databases">
        <title>Rethinking Asexuality: The Enigmatic Case of Functional Sexual Genes in Lepraria (Stereocaulaceae).</title>
        <authorList>
            <person name="Doellman M."/>
            <person name="Sun Y."/>
            <person name="Barcenas-Pena A."/>
            <person name="Lumbsch H.T."/>
            <person name="Grewe F."/>
        </authorList>
    </citation>
    <scope>NUCLEOTIDE SEQUENCE [LARGE SCALE GENOMIC DNA]</scope>
    <source>
        <strain evidence="3 4">Grewe 0041</strain>
    </source>
</reference>
<protein>
    <recommendedName>
        <fullName evidence="2">DUF7025 domain-containing protein</fullName>
    </recommendedName>
</protein>
<dbReference type="PANTHER" id="PTHR46411:SF1">
    <property type="entry name" value="FAMILY ATPASE, PUTATIVE (AFU_ORTHOLOGUE AFUA_7G05752)-RELATED"/>
    <property type="match status" value="1"/>
</dbReference>
<organism evidence="3 4">
    <name type="scientific">Lepraria finkii</name>
    <dbReference type="NCBI Taxonomy" id="1340010"/>
    <lineage>
        <taxon>Eukaryota</taxon>
        <taxon>Fungi</taxon>
        <taxon>Dikarya</taxon>
        <taxon>Ascomycota</taxon>
        <taxon>Pezizomycotina</taxon>
        <taxon>Lecanoromycetes</taxon>
        <taxon>OSLEUM clade</taxon>
        <taxon>Lecanoromycetidae</taxon>
        <taxon>Lecanorales</taxon>
        <taxon>Lecanorineae</taxon>
        <taxon>Stereocaulaceae</taxon>
        <taxon>Lepraria</taxon>
    </lineage>
</organism>
<evidence type="ECO:0000313" key="4">
    <source>
        <dbReference type="Proteomes" id="UP001590951"/>
    </source>
</evidence>
<feature type="region of interest" description="Disordered" evidence="1">
    <location>
        <begin position="1"/>
        <end position="30"/>
    </location>
</feature>
<comment type="caution">
    <text evidence="3">The sequence shown here is derived from an EMBL/GenBank/DDBJ whole genome shotgun (WGS) entry which is preliminary data.</text>
</comment>
<evidence type="ECO:0000259" key="2">
    <source>
        <dbReference type="Pfam" id="PF22942"/>
    </source>
</evidence>
<gene>
    <name evidence="3" type="ORF">ABVK25_010259</name>
</gene>
<name>A0ABR4AV82_9LECA</name>
<keyword evidence="4" id="KW-1185">Reference proteome</keyword>
<proteinExistence type="predicted"/>
<dbReference type="Proteomes" id="UP001590951">
    <property type="component" value="Unassembled WGS sequence"/>
</dbReference>
<dbReference type="EMBL" id="JBHFEH010000063">
    <property type="protein sequence ID" value="KAL2049464.1"/>
    <property type="molecule type" value="Genomic_DNA"/>
</dbReference>
<dbReference type="Pfam" id="PF22942">
    <property type="entry name" value="DUF7025"/>
    <property type="match status" value="1"/>
</dbReference>
<feature type="domain" description="DUF7025" evidence="2">
    <location>
        <begin position="209"/>
        <end position="305"/>
    </location>
</feature>
<feature type="region of interest" description="Disordered" evidence="1">
    <location>
        <begin position="56"/>
        <end position="78"/>
    </location>
</feature>